<comment type="caution">
    <text evidence="3">The sequence shown here is derived from an EMBL/GenBank/DDBJ whole genome shotgun (WGS) entry which is preliminary data.</text>
</comment>
<feature type="compositionally biased region" description="Polar residues" evidence="1">
    <location>
        <begin position="19"/>
        <end position="30"/>
    </location>
</feature>
<accession>A0AAV0I3Q4</accession>
<gene>
    <name evidence="3" type="ORF">LITE_LOCUS7444</name>
</gene>
<feature type="region of interest" description="Disordered" evidence="1">
    <location>
        <begin position="1"/>
        <end position="78"/>
    </location>
</feature>
<organism evidence="3 4">
    <name type="scientific">Linum tenue</name>
    <dbReference type="NCBI Taxonomy" id="586396"/>
    <lineage>
        <taxon>Eukaryota</taxon>
        <taxon>Viridiplantae</taxon>
        <taxon>Streptophyta</taxon>
        <taxon>Embryophyta</taxon>
        <taxon>Tracheophyta</taxon>
        <taxon>Spermatophyta</taxon>
        <taxon>Magnoliopsida</taxon>
        <taxon>eudicotyledons</taxon>
        <taxon>Gunneridae</taxon>
        <taxon>Pentapetalae</taxon>
        <taxon>rosids</taxon>
        <taxon>fabids</taxon>
        <taxon>Malpighiales</taxon>
        <taxon>Linaceae</taxon>
        <taxon>Linum</taxon>
    </lineage>
</organism>
<feature type="compositionally biased region" description="Low complexity" evidence="1">
    <location>
        <begin position="31"/>
        <end position="51"/>
    </location>
</feature>
<keyword evidence="2" id="KW-1133">Transmembrane helix</keyword>
<evidence type="ECO:0000256" key="2">
    <source>
        <dbReference type="SAM" id="Phobius"/>
    </source>
</evidence>
<evidence type="ECO:0000256" key="1">
    <source>
        <dbReference type="SAM" id="MobiDB-lite"/>
    </source>
</evidence>
<feature type="compositionally biased region" description="Pro residues" evidence="1">
    <location>
        <begin position="61"/>
        <end position="73"/>
    </location>
</feature>
<keyword evidence="2" id="KW-0472">Membrane</keyword>
<sequence>MSEAGPKLYTNKPKKAQLKQVQGQKKVTNLSPPAATPAASSSTPASAAAASYKMGGGSQPPTTPPPPPPPSSQPPRESFSKRYKFMWPLLLAVNFSVGAYLFMRTKKKDTDEVEDTATTLPSTVVAAPVVIPREPIPENQQRELFKWMLEEKRKIKPKDSEGKKRLEEEKAVLKHFIRVKSIPSI</sequence>
<keyword evidence="2" id="KW-0812">Transmembrane</keyword>
<name>A0AAV0I3Q4_9ROSI</name>
<keyword evidence="4" id="KW-1185">Reference proteome</keyword>
<protein>
    <submittedName>
        <fullName evidence="3">Uncharacterized protein</fullName>
    </submittedName>
</protein>
<dbReference type="PANTHER" id="PTHR34364">
    <property type="entry name" value="WAS/WASL-INTERACTING FAMILY PROTEIN"/>
    <property type="match status" value="1"/>
</dbReference>
<reference evidence="3" key="1">
    <citation type="submission" date="2022-08" db="EMBL/GenBank/DDBJ databases">
        <authorList>
            <person name="Gutierrez-Valencia J."/>
        </authorList>
    </citation>
    <scope>NUCLEOTIDE SEQUENCE</scope>
</reference>
<dbReference type="EMBL" id="CAMGYJ010000003">
    <property type="protein sequence ID" value="CAI0392189.1"/>
    <property type="molecule type" value="Genomic_DNA"/>
</dbReference>
<evidence type="ECO:0000313" key="3">
    <source>
        <dbReference type="EMBL" id="CAI0392189.1"/>
    </source>
</evidence>
<dbReference type="Proteomes" id="UP001154282">
    <property type="component" value="Unassembled WGS sequence"/>
</dbReference>
<proteinExistence type="predicted"/>
<dbReference type="AlphaFoldDB" id="A0AAV0I3Q4"/>
<evidence type="ECO:0000313" key="4">
    <source>
        <dbReference type="Proteomes" id="UP001154282"/>
    </source>
</evidence>
<dbReference type="PANTHER" id="PTHR34364:SF1">
    <property type="entry name" value="WAS_WASL-INTERACTING FAMILY PROTEIN"/>
    <property type="match status" value="1"/>
</dbReference>
<feature type="transmembrane region" description="Helical" evidence="2">
    <location>
        <begin position="85"/>
        <end position="103"/>
    </location>
</feature>